<comment type="function">
    <text evidence="7">Involved in the gluconeogenesis. Catalyzes stereospecifically the conversion of dihydroxyacetone phosphate (DHAP) to D-glyceraldehyde-3-phosphate (G3P).</text>
</comment>
<evidence type="ECO:0000256" key="7">
    <source>
        <dbReference type="HAMAP-Rule" id="MF_00147"/>
    </source>
</evidence>
<evidence type="ECO:0000256" key="3">
    <source>
        <dbReference type="ARBA" id="ARBA00022432"/>
    </source>
</evidence>
<dbReference type="HAMAP" id="MF_00147_B">
    <property type="entry name" value="TIM_B"/>
    <property type="match status" value="1"/>
</dbReference>
<feature type="active site" description="Electrophile" evidence="7">
    <location>
        <position position="95"/>
    </location>
</feature>
<dbReference type="UniPathway" id="UPA00109">
    <property type="reaction ID" value="UER00189"/>
</dbReference>
<dbReference type="UniPathway" id="UPA00138"/>
<keyword evidence="6 7" id="KW-0413">Isomerase</keyword>
<evidence type="ECO:0000256" key="2">
    <source>
        <dbReference type="ARBA" id="ARBA00007422"/>
    </source>
</evidence>
<dbReference type="InterPro" id="IPR000652">
    <property type="entry name" value="Triosephosphate_isomerase"/>
</dbReference>
<evidence type="ECO:0000256" key="8">
    <source>
        <dbReference type="RuleBase" id="RU363013"/>
    </source>
</evidence>
<feature type="binding site" evidence="7">
    <location>
        <begin position="234"/>
        <end position="235"/>
    </location>
    <ligand>
        <name>substrate</name>
    </ligand>
</feature>
<dbReference type="GO" id="GO:0004807">
    <property type="term" value="F:triose-phosphate isomerase activity"/>
    <property type="evidence" value="ECO:0007669"/>
    <property type="project" value="UniProtKB-UniRule"/>
</dbReference>
<dbReference type="EC" id="5.3.1.1" evidence="7 8"/>
<accession>A0A399FV03</accession>
<evidence type="ECO:0000256" key="1">
    <source>
        <dbReference type="ARBA" id="ARBA00004680"/>
    </source>
</evidence>
<keyword evidence="5 7" id="KW-0324">Glycolysis</keyword>
<dbReference type="FunFam" id="3.20.20.70:FF:000016">
    <property type="entry name" value="Triosephosphate isomerase"/>
    <property type="match status" value="1"/>
</dbReference>
<evidence type="ECO:0000313" key="9">
    <source>
        <dbReference type="EMBL" id="RII00205.1"/>
    </source>
</evidence>
<comment type="catalytic activity">
    <reaction evidence="7 8">
        <text>D-glyceraldehyde 3-phosphate = dihydroxyacetone phosphate</text>
        <dbReference type="Rhea" id="RHEA:18585"/>
        <dbReference type="ChEBI" id="CHEBI:57642"/>
        <dbReference type="ChEBI" id="CHEBI:59776"/>
        <dbReference type="EC" id="5.3.1.1"/>
    </reaction>
</comment>
<evidence type="ECO:0000256" key="5">
    <source>
        <dbReference type="ARBA" id="ARBA00023152"/>
    </source>
</evidence>
<dbReference type="Gene3D" id="3.20.20.70">
    <property type="entry name" value="Aldolase class I"/>
    <property type="match status" value="1"/>
</dbReference>
<evidence type="ECO:0000256" key="6">
    <source>
        <dbReference type="ARBA" id="ARBA00023235"/>
    </source>
</evidence>
<dbReference type="GO" id="GO:0006096">
    <property type="term" value="P:glycolytic process"/>
    <property type="evidence" value="ECO:0007669"/>
    <property type="project" value="UniProtKB-UniRule"/>
</dbReference>
<dbReference type="PANTHER" id="PTHR21139:SF42">
    <property type="entry name" value="TRIOSEPHOSPHATE ISOMERASE"/>
    <property type="match status" value="1"/>
</dbReference>
<feature type="binding site" evidence="7">
    <location>
        <position position="173"/>
    </location>
    <ligand>
        <name>substrate</name>
    </ligand>
</feature>
<comment type="subcellular location">
    <subcellularLocation>
        <location evidence="7 8">Cytoplasm</location>
    </subcellularLocation>
</comment>
<dbReference type="GO" id="GO:0006094">
    <property type="term" value="P:gluconeogenesis"/>
    <property type="evidence" value="ECO:0007669"/>
    <property type="project" value="UniProtKB-UniRule"/>
</dbReference>
<proteinExistence type="inferred from homology"/>
<dbReference type="SUPFAM" id="SSF51351">
    <property type="entry name" value="Triosephosphate isomerase (TIM)"/>
    <property type="match status" value="1"/>
</dbReference>
<comment type="subunit">
    <text evidence="7 8">Homodimer.</text>
</comment>
<dbReference type="PANTHER" id="PTHR21139">
    <property type="entry name" value="TRIOSEPHOSPHATE ISOMERASE"/>
    <property type="match status" value="1"/>
</dbReference>
<name>A0A399FV03_UNCN2</name>
<dbReference type="Pfam" id="PF00121">
    <property type="entry name" value="TIM"/>
    <property type="match status" value="1"/>
</dbReference>
<feature type="binding site" evidence="7">
    <location>
        <begin position="9"/>
        <end position="11"/>
    </location>
    <ligand>
        <name>substrate</name>
    </ligand>
</feature>
<comment type="pathway">
    <text evidence="7 8">Carbohydrate biosynthesis; gluconeogenesis.</text>
</comment>
<reference evidence="9 10" key="1">
    <citation type="submission" date="2018-08" db="EMBL/GenBank/DDBJ databases">
        <title>Draft genome of candidate division NPL-UPA2 bacterium Unc8 that adapted to ultra-basic serpentinizing groundwater.</title>
        <authorList>
            <person name="Ishii S."/>
            <person name="Suzuki S."/>
            <person name="Nealson K.H."/>
        </authorList>
    </citation>
    <scope>NUCLEOTIDE SEQUENCE [LARGE SCALE GENOMIC DNA]</scope>
    <source>
        <strain evidence="9">Unc8</strain>
    </source>
</reference>
<dbReference type="CDD" id="cd00311">
    <property type="entry name" value="TIM"/>
    <property type="match status" value="1"/>
</dbReference>
<gene>
    <name evidence="7" type="primary">tpiA</name>
    <name evidence="9" type="ORF">B9J77_03515</name>
</gene>
<dbReference type="NCBIfam" id="TIGR00419">
    <property type="entry name" value="tim"/>
    <property type="match status" value="1"/>
</dbReference>
<dbReference type="PROSITE" id="PS51440">
    <property type="entry name" value="TIM_2"/>
    <property type="match status" value="1"/>
</dbReference>
<feature type="binding site" evidence="7">
    <location>
        <position position="213"/>
    </location>
    <ligand>
        <name>substrate</name>
    </ligand>
</feature>
<sequence>MQKKLIVGNWKMNKTPAEAAIFVRALQKNVGAANEVDLVLCPPFTALAAVYNITSGSNIILGAQNVYWEDSGAYTGEVSAAMLKEAGCKYVIIGHSERRKYFGETNETVNKKLRSALNVELIPILCIGEGLTERENGEAFRVVEDHLREGLNEISKEEMQGVVIAYEPVWAIGTGKVATTNEAKEIHLLIYELLDKIYGKNISSSTRVIYGGSVTPENISSLLDESEISGVLVGGASLKADSFSQIIVRSVK</sequence>
<comment type="pathway">
    <text evidence="1 7 8">Carbohydrate degradation; glycolysis; D-glyceraldehyde 3-phosphate from glycerone phosphate: step 1/1.</text>
</comment>
<dbReference type="EMBL" id="NDHY01000006">
    <property type="protein sequence ID" value="RII00205.1"/>
    <property type="molecule type" value="Genomic_DNA"/>
</dbReference>
<dbReference type="InterPro" id="IPR013785">
    <property type="entry name" value="Aldolase_TIM"/>
</dbReference>
<keyword evidence="4 7" id="KW-0963">Cytoplasm</keyword>
<protein>
    <recommendedName>
        <fullName evidence="7 8">Triosephosphate isomerase</fullName>
        <shortName evidence="7">TIM</shortName>
        <shortName evidence="7">TPI</shortName>
        <ecNumber evidence="7 8">5.3.1.1</ecNumber>
    </recommendedName>
    <alternativeName>
        <fullName evidence="7">Triose-phosphate isomerase</fullName>
    </alternativeName>
</protein>
<dbReference type="InterPro" id="IPR022896">
    <property type="entry name" value="TrioseP_Isoase_bac/euk"/>
</dbReference>
<feature type="active site" description="Proton acceptor" evidence="7">
    <location>
        <position position="167"/>
    </location>
</feature>
<dbReference type="AlphaFoldDB" id="A0A399FV03"/>
<comment type="caution">
    <text evidence="9">The sequence shown here is derived from an EMBL/GenBank/DDBJ whole genome shotgun (WGS) entry which is preliminary data.</text>
</comment>
<evidence type="ECO:0000313" key="10">
    <source>
        <dbReference type="Proteomes" id="UP000266287"/>
    </source>
</evidence>
<dbReference type="GO" id="GO:0005829">
    <property type="term" value="C:cytosol"/>
    <property type="evidence" value="ECO:0007669"/>
    <property type="project" value="TreeGrafter"/>
</dbReference>
<dbReference type="Proteomes" id="UP000266287">
    <property type="component" value="Unassembled WGS sequence"/>
</dbReference>
<evidence type="ECO:0000256" key="4">
    <source>
        <dbReference type="ARBA" id="ARBA00022490"/>
    </source>
</evidence>
<keyword evidence="3 7" id="KW-0312">Gluconeogenesis</keyword>
<dbReference type="GO" id="GO:0019563">
    <property type="term" value="P:glycerol catabolic process"/>
    <property type="evidence" value="ECO:0007669"/>
    <property type="project" value="TreeGrafter"/>
</dbReference>
<dbReference type="PROSITE" id="PS00171">
    <property type="entry name" value="TIM_1"/>
    <property type="match status" value="1"/>
</dbReference>
<dbReference type="GO" id="GO:0046166">
    <property type="term" value="P:glyceraldehyde-3-phosphate biosynthetic process"/>
    <property type="evidence" value="ECO:0007669"/>
    <property type="project" value="TreeGrafter"/>
</dbReference>
<dbReference type="InterPro" id="IPR020861">
    <property type="entry name" value="Triosephosphate_isomerase_AS"/>
</dbReference>
<dbReference type="InterPro" id="IPR035990">
    <property type="entry name" value="TIM_sf"/>
</dbReference>
<organism evidence="9 10">
    <name type="scientific">candidate division NPL-UPA2 bacterium Unc8</name>
    <dbReference type="NCBI Taxonomy" id="1980939"/>
    <lineage>
        <taxon>Bacteria</taxon>
    </lineage>
</organism>
<comment type="similarity">
    <text evidence="2 7 8">Belongs to the triosephosphate isomerase family.</text>
</comment>